<feature type="compositionally biased region" description="Basic and acidic residues" evidence="7">
    <location>
        <begin position="254"/>
        <end position="273"/>
    </location>
</feature>
<feature type="region of interest" description="Disordered" evidence="7">
    <location>
        <begin position="39"/>
        <end position="335"/>
    </location>
</feature>
<dbReference type="FunFam" id="1.10.510.10:FF:000224">
    <property type="entry name" value="serine/threonine-protein kinase mph1 isoform X1"/>
    <property type="match status" value="1"/>
</dbReference>
<feature type="compositionally biased region" description="Pro residues" evidence="7">
    <location>
        <begin position="313"/>
        <end position="328"/>
    </location>
</feature>
<keyword evidence="5 6" id="KW-0067">ATP-binding</keyword>
<keyword evidence="2" id="KW-0808">Transferase</keyword>
<evidence type="ECO:0000256" key="2">
    <source>
        <dbReference type="ARBA" id="ARBA00022679"/>
    </source>
</evidence>
<dbReference type="Pfam" id="PF00069">
    <property type="entry name" value="Pkinase"/>
    <property type="match status" value="1"/>
</dbReference>
<evidence type="ECO:0000313" key="9">
    <source>
        <dbReference type="EMBL" id="KLT39759.1"/>
    </source>
</evidence>
<dbReference type="GO" id="GO:0005524">
    <property type="term" value="F:ATP binding"/>
    <property type="evidence" value="ECO:0007669"/>
    <property type="project" value="UniProtKB-UniRule"/>
</dbReference>
<dbReference type="GO" id="GO:0007094">
    <property type="term" value="P:mitotic spindle assembly checkpoint signaling"/>
    <property type="evidence" value="ECO:0007669"/>
    <property type="project" value="TreeGrafter"/>
</dbReference>
<reference evidence="9 10" key="1">
    <citation type="submission" date="2015-03" db="EMBL/GenBank/DDBJ databases">
        <title>Genomics and transcriptomics of the oil-accumulating basidiomycete yeast T. oleaginosus allow insights into substrate utilization and the diverse evolutionary trajectories of mating systems in fungi.</title>
        <authorList>
            <consortium name="DOE Joint Genome Institute"/>
            <person name="Kourist R."/>
            <person name="Kracht O."/>
            <person name="Bracharz F."/>
            <person name="Lipzen A."/>
            <person name="Nolan M."/>
            <person name="Ohm R."/>
            <person name="Grigoriev I."/>
            <person name="Sun S."/>
            <person name="Heitman J."/>
            <person name="Bruck T."/>
            <person name="Nowrousian M."/>
        </authorList>
    </citation>
    <scope>NUCLEOTIDE SEQUENCE [LARGE SCALE GENOMIC DNA]</scope>
    <source>
        <strain evidence="9 10">IBC0246</strain>
    </source>
</reference>
<dbReference type="GO" id="GO:0000776">
    <property type="term" value="C:kinetochore"/>
    <property type="evidence" value="ECO:0007669"/>
    <property type="project" value="TreeGrafter"/>
</dbReference>
<dbReference type="GO" id="GO:0098813">
    <property type="term" value="P:nuclear chromosome segregation"/>
    <property type="evidence" value="ECO:0007669"/>
    <property type="project" value="UniProtKB-ARBA"/>
</dbReference>
<dbReference type="PANTHER" id="PTHR22974:SF21">
    <property type="entry name" value="DUAL SPECIFICITY PROTEIN KINASE TTK"/>
    <property type="match status" value="1"/>
</dbReference>
<keyword evidence="3 6" id="KW-0547">Nucleotide-binding</keyword>
<evidence type="ECO:0000256" key="7">
    <source>
        <dbReference type="SAM" id="MobiDB-lite"/>
    </source>
</evidence>
<dbReference type="STRING" id="879819.A0A0J1AWT7"/>
<dbReference type="PROSITE" id="PS00108">
    <property type="entry name" value="PROTEIN_KINASE_ST"/>
    <property type="match status" value="1"/>
</dbReference>
<dbReference type="PROSITE" id="PS50011">
    <property type="entry name" value="PROTEIN_KINASE_DOM"/>
    <property type="match status" value="1"/>
</dbReference>
<gene>
    <name evidence="9" type="ORF">CC85DRAFT_181435</name>
</gene>
<dbReference type="SMART" id="SM00220">
    <property type="entry name" value="S_TKc"/>
    <property type="match status" value="1"/>
</dbReference>
<accession>A0A0J1AWT7</accession>
<evidence type="ECO:0000256" key="6">
    <source>
        <dbReference type="PROSITE-ProRule" id="PRU10141"/>
    </source>
</evidence>
<protein>
    <submittedName>
        <fullName evidence="9">Pkinase-domain-containing protein</fullName>
    </submittedName>
</protein>
<dbReference type="OrthoDB" id="20524at2759"/>
<feature type="compositionally biased region" description="Basic and acidic residues" evidence="7">
    <location>
        <begin position="289"/>
        <end position="299"/>
    </location>
</feature>
<feature type="compositionally biased region" description="Basic and acidic residues" evidence="7">
    <location>
        <begin position="214"/>
        <end position="235"/>
    </location>
</feature>
<feature type="region of interest" description="Disordered" evidence="7">
    <location>
        <begin position="351"/>
        <end position="376"/>
    </location>
</feature>
<dbReference type="GO" id="GO:0005634">
    <property type="term" value="C:nucleus"/>
    <property type="evidence" value="ECO:0007669"/>
    <property type="project" value="TreeGrafter"/>
</dbReference>
<feature type="binding site" evidence="6">
    <location>
        <position position="420"/>
    </location>
    <ligand>
        <name>ATP</name>
        <dbReference type="ChEBI" id="CHEBI:30616"/>
    </ligand>
</feature>
<dbReference type="InterPro" id="IPR017441">
    <property type="entry name" value="Protein_kinase_ATP_BS"/>
</dbReference>
<evidence type="ECO:0000259" key="8">
    <source>
        <dbReference type="PROSITE" id="PS50011"/>
    </source>
</evidence>
<feature type="compositionally biased region" description="Basic and acidic residues" evidence="7">
    <location>
        <begin position="144"/>
        <end position="153"/>
    </location>
</feature>
<evidence type="ECO:0000313" key="10">
    <source>
        <dbReference type="Proteomes" id="UP000053611"/>
    </source>
</evidence>
<dbReference type="InterPro" id="IPR008271">
    <property type="entry name" value="Ser/Thr_kinase_AS"/>
</dbReference>
<keyword evidence="1" id="KW-0723">Serine/threonine-protein kinase</keyword>
<dbReference type="GO" id="GO:0033316">
    <property type="term" value="P:meiotic spindle assembly checkpoint signaling"/>
    <property type="evidence" value="ECO:0007669"/>
    <property type="project" value="TreeGrafter"/>
</dbReference>
<dbReference type="Proteomes" id="UP000053611">
    <property type="component" value="Unassembled WGS sequence"/>
</dbReference>
<dbReference type="RefSeq" id="XP_018276250.1">
    <property type="nucleotide sequence ID" value="XM_018419768.1"/>
</dbReference>
<feature type="compositionally biased region" description="Polar residues" evidence="7">
    <location>
        <begin position="122"/>
        <end position="134"/>
    </location>
</feature>
<evidence type="ECO:0000256" key="1">
    <source>
        <dbReference type="ARBA" id="ARBA00022527"/>
    </source>
</evidence>
<name>A0A0J1AWT7_9TREE</name>
<dbReference type="GO" id="GO:0004674">
    <property type="term" value="F:protein serine/threonine kinase activity"/>
    <property type="evidence" value="ECO:0007669"/>
    <property type="project" value="UniProtKB-KW"/>
</dbReference>
<proteinExistence type="predicted"/>
<dbReference type="SUPFAM" id="SSF56112">
    <property type="entry name" value="Protein kinase-like (PK-like)"/>
    <property type="match status" value="1"/>
</dbReference>
<evidence type="ECO:0000256" key="4">
    <source>
        <dbReference type="ARBA" id="ARBA00022777"/>
    </source>
</evidence>
<keyword evidence="10" id="KW-1185">Reference proteome</keyword>
<organism evidence="9 10">
    <name type="scientific">Cutaneotrichosporon oleaginosum</name>
    <dbReference type="NCBI Taxonomy" id="879819"/>
    <lineage>
        <taxon>Eukaryota</taxon>
        <taxon>Fungi</taxon>
        <taxon>Dikarya</taxon>
        <taxon>Basidiomycota</taxon>
        <taxon>Agaricomycotina</taxon>
        <taxon>Tremellomycetes</taxon>
        <taxon>Trichosporonales</taxon>
        <taxon>Trichosporonaceae</taxon>
        <taxon>Cutaneotrichosporon</taxon>
    </lineage>
</organism>
<dbReference type="FunFam" id="3.30.200.20:FF:000131">
    <property type="entry name" value="Dual specificity protein kinase TTK"/>
    <property type="match status" value="1"/>
</dbReference>
<dbReference type="GO" id="GO:0004712">
    <property type="term" value="F:protein serine/threonine/tyrosine kinase activity"/>
    <property type="evidence" value="ECO:0007669"/>
    <property type="project" value="TreeGrafter"/>
</dbReference>
<dbReference type="PANTHER" id="PTHR22974">
    <property type="entry name" value="MIXED LINEAGE PROTEIN KINASE"/>
    <property type="match status" value="1"/>
</dbReference>
<dbReference type="Gene3D" id="3.30.200.20">
    <property type="entry name" value="Phosphorylase Kinase, domain 1"/>
    <property type="match status" value="1"/>
</dbReference>
<dbReference type="GeneID" id="28980371"/>
<evidence type="ECO:0000256" key="3">
    <source>
        <dbReference type="ARBA" id="ARBA00022741"/>
    </source>
</evidence>
<feature type="compositionally biased region" description="Low complexity" evidence="7">
    <location>
        <begin position="79"/>
        <end position="96"/>
    </location>
</feature>
<dbReference type="InterPro" id="IPR027084">
    <property type="entry name" value="Mps1_cat"/>
</dbReference>
<feature type="compositionally biased region" description="Polar residues" evidence="7">
    <location>
        <begin position="158"/>
        <end position="180"/>
    </location>
</feature>
<dbReference type="EMBL" id="KQ087250">
    <property type="protein sequence ID" value="KLT39759.1"/>
    <property type="molecule type" value="Genomic_DNA"/>
</dbReference>
<evidence type="ECO:0000256" key="5">
    <source>
        <dbReference type="ARBA" id="ARBA00022840"/>
    </source>
</evidence>
<dbReference type="InterPro" id="IPR000719">
    <property type="entry name" value="Prot_kinase_dom"/>
</dbReference>
<dbReference type="Gene3D" id="1.10.510.10">
    <property type="entry name" value="Transferase(Phosphotransferase) domain 1"/>
    <property type="match status" value="1"/>
</dbReference>
<sequence length="756" mass="83832">MSESPRTPLKPTYTNMTVDPIYGEEESFEVETPDFHFDWLAAGGREAPKSVTPPPSAKAWEKPPSYFDKGPPSLISRGSSPAWSSTSTPPSDQLPSRRPPPPPTHTMAQLDEHIPTVVKAQSRITSVPLASSSSRADDPIPAYKSREETEKRSFVTPGLTQRTLGVSSARRTNKPISNLSRFGGPARRLREPEEAETEFAEESPISADAPMDVLARRDSIEQSDREAAYRADESPPSRYRSPPLRVEDEQTVAQHDDEHSNYGDRVVRRDERPPSPPPMAAHPVHRPLYRREASDEQRNEPQWTNQDAGRTPPLHPAVPSRPGPPADPQAPSRMFRPAPAAPVALARSTAPLEHVSRPVPPPSAPVEEAKPPTVTPAPQTKRVFLVNNEGYDRLGILGRGGSSKVYSVLGHAKRVVYALKRVGLERADAETYQSYTNEIELLRRLRGHDRIIQLIDHQITFTPSGRPKLLMMVMECGEIDFAALLDEQRYKPLNMSFVGLYWQQMLEAVQAVHAENVVHTDLKPANFVLVKGRLKIIDFGIAKAIANDTVNIQRDQQIGTVNYMSPEAIQRMNNQKVLKLSYPSDVWSLGCILYQMIYGNPPFHAIPGGPLSKMNKIADPTHRIDYPPTAIFNPPGMSDRPHMPTTVSIPIEAIATMRGCLDYHKDRRLTISQLLDHEFLSPASPTRNSSATRVDDGVLTPGISAPPPGSTWITKDQMTTLVSFVHKLRDQHTKPEEVAADLFEQLAARNALASSS</sequence>
<feature type="region of interest" description="Disordered" evidence="7">
    <location>
        <begin position="684"/>
        <end position="709"/>
    </location>
</feature>
<keyword evidence="4 9" id="KW-0418">Kinase</keyword>
<dbReference type="AlphaFoldDB" id="A0A0J1AWT7"/>
<dbReference type="InterPro" id="IPR011009">
    <property type="entry name" value="Kinase-like_dom_sf"/>
</dbReference>
<dbReference type="CDD" id="cd14131">
    <property type="entry name" value="PKc_Mps1"/>
    <property type="match status" value="1"/>
</dbReference>
<dbReference type="GO" id="GO:0034501">
    <property type="term" value="P:protein localization to kinetochore"/>
    <property type="evidence" value="ECO:0007669"/>
    <property type="project" value="TreeGrafter"/>
</dbReference>
<dbReference type="PROSITE" id="PS00107">
    <property type="entry name" value="PROTEIN_KINASE_ATP"/>
    <property type="match status" value="1"/>
</dbReference>
<feature type="domain" description="Protein kinase" evidence="8">
    <location>
        <begin position="391"/>
        <end position="680"/>
    </location>
</feature>